<dbReference type="InterPro" id="IPR010105">
    <property type="entry name" value="TonB_sidphr_rcpt"/>
</dbReference>
<dbReference type="Proteomes" id="UP001596542">
    <property type="component" value="Unassembled WGS sequence"/>
</dbReference>
<dbReference type="InterPro" id="IPR037066">
    <property type="entry name" value="Plug_dom_sf"/>
</dbReference>
<comment type="subcellular location">
    <subcellularLocation>
        <location evidence="1 14">Cell outer membrane</location>
        <topology evidence="1 14">Multi-pass membrane protein</topology>
    </subcellularLocation>
</comment>
<evidence type="ECO:0000256" key="15">
    <source>
        <dbReference type="RuleBase" id="RU003357"/>
    </source>
</evidence>
<dbReference type="PANTHER" id="PTHR32552">
    <property type="entry name" value="FERRICHROME IRON RECEPTOR-RELATED"/>
    <property type="match status" value="1"/>
</dbReference>
<keyword evidence="18" id="KW-1185">Reference proteome</keyword>
<evidence type="ECO:0000256" key="3">
    <source>
        <dbReference type="ARBA" id="ARBA00022448"/>
    </source>
</evidence>
<keyword evidence="13 14" id="KW-0998">Cell outer membrane</keyword>
<dbReference type="InterPro" id="IPR012910">
    <property type="entry name" value="Plug_dom"/>
</dbReference>
<comment type="caution">
    <text evidence="17">The sequence shown here is derived from an EMBL/GenBank/DDBJ whole genome shotgun (WGS) entry which is preliminary data.</text>
</comment>
<dbReference type="InterPro" id="IPR036942">
    <property type="entry name" value="Beta-barrel_TonB_sf"/>
</dbReference>
<evidence type="ECO:0000259" key="16">
    <source>
        <dbReference type="SMART" id="SM00965"/>
    </source>
</evidence>
<evidence type="ECO:0000256" key="11">
    <source>
        <dbReference type="ARBA" id="ARBA00023136"/>
    </source>
</evidence>
<evidence type="ECO:0000256" key="12">
    <source>
        <dbReference type="ARBA" id="ARBA00023170"/>
    </source>
</evidence>
<evidence type="ECO:0000313" key="18">
    <source>
        <dbReference type="Proteomes" id="UP001596542"/>
    </source>
</evidence>
<dbReference type="RefSeq" id="WP_382272094.1">
    <property type="nucleotide sequence ID" value="NZ_JBHTBU010000002.1"/>
</dbReference>
<proteinExistence type="inferred from homology"/>
<dbReference type="SUPFAM" id="SSF56935">
    <property type="entry name" value="Porins"/>
    <property type="match status" value="1"/>
</dbReference>
<accession>A0ABW2IC95</accession>
<evidence type="ECO:0000313" key="17">
    <source>
        <dbReference type="EMBL" id="MFC7288698.1"/>
    </source>
</evidence>
<dbReference type="Pfam" id="PF07715">
    <property type="entry name" value="Plug"/>
    <property type="match status" value="1"/>
</dbReference>
<name>A0ABW2IC95_9BURK</name>
<sequence length="818" mass="88359">MSLSSPLNGPTRACALPQHTLLVKTIQALFVALPLFALLPAVPALAQTSVGNAAAVRSYEIPAGQLSSALSRFAAEAGVQLSVDAAVTANLHSPGLKGRHTVASGFSALLAGTGLEAAPRGNGEYTLRKAPGVMESTLPVVEVSSTAANENAAGITGYVARRSRTANKTNSSLVETPQSISVITQENLVDRQVQSVSEALLYSANVNGQRYGADTRSDYFTIRGFNSDLYLDGLRVPQIASQTGGYAGFLIEPFSLDRVEVLRGPSSALFGQSNVGGIVNMVSKDPQATPSGEVYARVGSYDRKEIGFDMTGPINNDPRLTYRVNGIVRDADTSYAFGKNDRIAINPSIAWRPDANTSLIVSAGYMKDDIGQAGVIVPATGSVLPNKLGLTIPSNFSDGDPRNAIYKKEISYIGYRFEHTFNDTFTLRNNLRYSKLKTDYRNLYTSGLAADERTISRANYNAQPELDALAIDTQLESRFNTGVARHTLLAGLDLQWQKLVNNTGNAAGPTQDLFNPIYTKPLVPTAFIDRSEQEQYQTGIYIQDQVKLGKLNVLAALRKDFVRVTTDNTKLATGVVTPFKQDPEKTTGKIGASYLFDSGFAPYALYSTSFLPTLTTNATPLKPTTGTLKEVGLKYAPLDKDYSVTLSAFEATQQNVVNRVSGVIYQTDEVQVRGIELEAVASLSKRLNVTAALSVQDPEVTKSVTPAQVGKLPYTVPKTQQSLFASYKLSLPQDMRGELTIGGGARRIGKTAGDTANTFFVPSYTLVDAFLRYDIDKYSFQINGYNLGDKTYVAGCNAMIQCYYGQGRTVVATVRMHW</sequence>
<dbReference type="NCBIfam" id="TIGR01783">
    <property type="entry name" value="TonB-siderophor"/>
    <property type="match status" value="1"/>
</dbReference>
<keyword evidence="7" id="KW-0732">Signal</keyword>
<keyword evidence="6 14" id="KW-0812">Transmembrane</keyword>
<evidence type="ECO:0000256" key="4">
    <source>
        <dbReference type="ARBA" id="ARBA00022452"/>
    </source>
</evidence>
<dbReference type="PANTHER" id="PTHR32552:SF68">
    <property type="entry name" value="FERRICHROME OUTER MEMBRANE TRANSPORTER_PHAGE RECEPTOR"/>
    <property type="match status" value="1"/>
</dbReference>
<organism evidence="17 18">
    <name type="scientific">Herminiimonas glaciei</name>
    <dbReference type="NCBI Taxonomy" id="523788"/>
    <lineage>
        <taxon>Bacteria</taxon>
        <taxon>Pseudomonadati</taxon>
        <taxon>Pseudomonadota</taxon>
        <taxon>Betaproteobacteria</taxon>
        <taxon>Burkholderiales</taxon>
        <taxon>Oxalobacteraceae</taxon>
        <taxon>Herminiimonas</taxon>
    </lineage>
</organism>
<dbReference type="InterPro" id="IPR000531">
    <property type="entry name" value="Beta-barrel_TonB"/>
</dbReference>
<evidence type="ECO:0000256" key="9">
    <source>
        <dbReference type="ARBA" id="ARBA00023065"/>
    </source>
</evidence>
<dbReference type="Gene3D" id="3.55.50.30">
    <property type="match status" value="1"/>
</dbReference>
<comment type="similarity">
    <text evidence="2 14 15">Belongs to the TonB-dependent receptor family.</text>
</comment>
<evidence type="ECO:0000256" key="5">
    <source>
        <dbReference type="ARBA" id="ARBA00022496"/>
    </source>
</evidence>
<reference evidence="18" key="1">
    <citation type="journal article" date="2019" name="Int. J. Syst. Evol. Microbiol.">
        <title>The Global Catalogue of Microorganisms (GCM) 10K type strain sequencing project: providing services to taxonomists for standard genome sequencing and annotation.</title>
        <authorList>
            <consortium name="The Broad Institute Genomics Platform"/>
            <consortium name="The Broad Institute Genome Sequencing Center for Infectious Disease"/>
            <person name="Wu L."/>
            <person name="Ma J."/>
        </authorList>
    </citation>
    <scope>NUCLEOTIDE SEQUENCE [LARGE SCALE GENOMIC DNA]</scope>
    <source>
        <strain evidence="18">KACC 12508</strain>
    </source>
</reference>
<dbReference type="Gene3D" id="2.170.130.10">
    <property type="entry name" value="TonB-dependent receptor, plug domain"/>
    <property type="match status" value="1"/>
</dbReference>
<keyword evidence="4 14" id="KW-1134">Transmembrane beta strand</keyword>
<keyword evidence="5" id="KW-0410">Iron transport</keyword>
<evidence type="ECO:0000256" key="10">
    <source>
        <dbReference type="ARBA" id="ARBA00023077"/>
    </source>
</evidence>
<dbReference type="Gene3D" id="2.40.170.20">
    <property type="entry name" value="TonB-dependent receptor, beta-barrel domain"/>
    <property type="match status" value="1"/>
</dbReference>
<dbReference type="InterPro" id="IPR039426">
    <property type="entry name" value="TonB-dep_rcpt-like"/>
</dbReference>
<keyword evidence="10 15" id="KW-0798">TonB box</keyword>
<feature type="domain" description="Secretin/TonB short N-terminal" evidence="16">
    <location>
        <begin position="79"/>
        <end position="130"/>
    </location>
</feature>
<keyword evidence="8" id="KW-0408">Iron</keyword>
<keyword evidence="3 14" id="KW-0813">Transport</keyword>
<evidence type="ECO:0000256" key="13">
    <source>
        <dbReference type="ARBA" id="ARBA00023237"/>
    </source>
</evidence>
<dbReference type="CDD" id="cd01347">
    <property type="entry name" value="ligand_gated_channel"/>
    <property type="match status" value="1"/>
</dbReference>
<dbReference type="Pfam" id="PF00593">
    <property type="entry name" value="TonB_dep_Rec_b-barrel"/>
    <property type="match status" value="1"/>
</dbReference>
<evidence type="ECO:0000256" key="6">
    <source>
        <dbReference type="ARBA" id="ARBA00022692"/>
    </source>
</evidence>
<keyword evidence="12 17" id="KW-0675">Receptor</keyword>
<keyword evidence="11 14" id="KW-0472">Membrane</keyword>
<dbReference type="EMBL" id="JBHTBU010000002">
    <property type="protein sequence ID" value="MFC7288698.1"/>
    <property type="molecule type" value="Genomic_DNA"/>
</dbReference>
<gene>
    <name evidence="17" type="ORF">ACFQPC_11670</name>
</gene>
<dbReference type="InterPro" id="IPR011662">
    <property type="entry name" value="Secretin/TonB_short_N"/>
</dbReference>
<protein>
    <submittedName>
        <fullName evidence="17">TonB-dependent siderophore receptor</fullName>
    </submittedName>
</protein>
<dbReference type="PROSITE" id="PS52016">
    <property type="entry name" value="TONB_DEPENDENT_REC_3"/>
    <property type="match status" value="1"/>
</dbReference>
<evidence type="ECO:0000256" key="8">
    <source>
        <dbReference type="ARBA" id="ARBA00023004"/>
    </source>
</evidence>
<dbReference type="SMART" id="SM00965">
    <property type="entry name" value="STN"/>
    <property type="match status" value="1"/>
</dbReference>
<evidence type="ECO:0000256" key="2">
    <source>
        <dbReference type="ARBA" id="ARBA00009810"/>
    </source>
</evidence>
<keyword evidence="9" id="KW-0406">Ion transport</keyword>
<evidence type="ECO:0000256" key="1">
    <source>
        <dbReference type="ARBA" id="ARBA00004571"/>
    </source>
</evidence>
<evidence type="ECO:0000256" key="14">
    <source>
        <dbReference type="PROSITE-ProRule" id="PRU01360"/>
    </source>
</evidence>
<evidence type="ECO:0000256" key="7">
    <source>
        <dbReference type="ARBA" id="ARBA00022729"/>
    </source>
</evidence>